<gene>
    <name evidence="1" type="ORF">L484_016794</name>
</gene>
<name>W9ST98_9ROSA</name>
<organism evidence="1 2">
    <name type="scientific">Morus notabilis</name>
    <dbReference type="NCBI Taxonomy" id="981085"/>
    <lineage>
        <taxon>Eukaryota</taxon>
        <taxon>Viridiplantae</taxon>
        <taxon>Streptophyta</taxon>
        <taxon>Embryophyta</taxon>
        <taxon>Tracheophyta</taxon>
        <taxon>Spermatophyta</taxon>
        <taxon>Magnoliopsida</taxon>
        <taxon>eudicotyledons</taxon>
        <taxon>Gunneridae</taxon>
        <taxon>Pentapetalae</taxon>
        <taxon>rosids</taxon>
        <taxon>fabids</taxon>
        <taxon>Rosales</taxon>
        <taxon>Moraceae</taxon>
        <taxon>Moreae</taxon>
        <taxon>Morus</taxon>
    </lineage>
</organism>
<dbReference type="Proteomes" id="UP000030645">
    <property type="component" value="Unassembled WGS sequence"/>
</dbReference>
<reference evidence="2" key="1">
    <citation type="submission" date="2013-01" db="EMBL/GenBank/DDBJ databases">
        <title>Draft Genome Sequence of a Mulberry Tree, Morus notabilis C.K. Schneid.</title>
        <authorList>
            <person name="He N."/>
            <person name="Zhao S."/>
        </authorList>
    </citation>
    <scope>NUCLEOTIDE SEQUENCE</scope>
</reference>
<evidence type="ECO:0000313" key="2">
    <source>
        <dbReference type="Proteomes" id="UP000030645"/>
    </source>
</evidence>
<accession>W9ST98</accession>
<proteinExistence type="predicted"/>
<dbReference type="AlphaFoldDB" id="W9ST98"/>
<dbReference type="EMBL" id="KE346069">
    <property type="protein sequence ID" value="EXC25411.1"/>
    <property type="molecule type" value="Genomic_DNA"/>
</dbReference>
<sequence>MPCVRNRRPAAPYSFTGHDISSNNWRELRVPVAKKLESAVLQLKGRLAIGGAACVCVVNL</sequence>
<keyword evidence="2" id="KW-1185">Reference proteome</keyword>
<protein>
    <submittedName>
        <fullName evidence="1">Uncharacterized protein</fullName>
    </submittedName>
</protein>
<evidence type="ECO:0000313" key="1">
    <source>
        <dbReference type="EMBL" id="EXC25411.1"/>
    </source>
</evidence>